<evidence type="ECO:0000256" key="7">
    <source>
        <dbReference type="ARBA" id="ARBA00023146"/>
    </source>
</evidence>
<accession>X1LYT6</accession>
<keyword evidence="6" id="KW-0175">Coiled coil</keyword>
<dbReference type="CDD" id="cd07962">
    <property type="entry name" value="Anticodon_Ia_Val"/>
    <property type="match status" value="1"/>
</dbReference>
<evidence type="ECO:0000259" key="10">
    <source>
        <dbReference type="Pfam" id="PF08264"/>
    </source>
</evidence>
<dbReference type="SUPFAM" id="SSF52374">
    <property type="entry name" value="Nucleotidylyl transferase"/>
    <property type="match status" value="1"/>
</dbReference>
<feature type="non-terminal residue" evidence="11">
    <location>
        <position position="1"/>
    </location>
</feature>
<dbReference type="Gene3D" id="1.10.730.10">
    <property type="entry name" value="Isoleucyl-tRNA Synthetase, Domain 1"/>
    <property type="match status" value="1"/>
</dbReference>
<proteinExistence type="predicted"/>
<dbReference type="InterPro" id="IPR033705">
    <property type="entry name" value="Anticodon_Ia_Val"/>
</dbReference>
<dbReference type="FunFam" id="1.10.730.10:FF:000014">
    <property type="entry name" value="Valine--tRNA ligase"/>
    <property type="match status" value="1"/>
</dbReference>
<evidence type="ECO:0000256" key="5">
    <source>
        <dbReference type="ARBA" id="ARBA00022917"/>
    </source>
</evidence>
<evidence type="ECO:0000256" key="1">
    <source>
        <dbReference type="ARBA" id="ARBA00013169"/>
    </source>
</evidence>
<dbReference type="GO" id="GO:0006438">
    <property type="term" value="P:valyl-tRNA aminoacylation"/>
    <property type="evidence" value="ECO:0007669"/>
    <property type="project" value="InterPro"/>
</dbReference>
<evidence type="ECO:0000256" key="4">
    <source>
        <dbReference type="ARBA" id="ARBA00022840"/>
    </source>
</evidence>
<protein>
    <recommendedName>
        <fullName evidence="1">valine--tRNA ligase</fullName>
        <ecNumber evidence="1">6.1.1.9</ecNumber>
    </recommendedName>
    <alternativeName>
        <fullName evidence="8">Valyl-tRNA synthetase</fullName>
    </alternativeName>
</protein>
<reference evidence="11" key="1">
    <citation type="journal article" date="2014" name="Front. Microbiol.">
        <title>High frequency of phylogenetically diverse reductive dehalogenase-homologous genes in deep subseafloor sedimentary metagenomes.</title>
        <authorList>
            <person name="Kawai M."/>
            <person name="Futagami T."/>
            <person name="Toyoda A."/>
            <person name="Takaki Y."/>
            <person name="Nishi S."/>
            <person name="Hori S."/>
            <person name="Arai W."/>
            <person name="Tsubouchi T."/>
            <person name="Morono Y."/>
            <person name="Uchiyama I."/>
            <person name="Ito T."/>
            <person name="Fujiyama A."/>
            <person name="Inagaki F."/>
            <person name="Takami H."/>
        </authorList>
    </citation>
    <scope>NUCLEOTIDE SEQUENCE</scope>
    <source>
        <strain evidence="11">Expedition CK06-06</strain>
    </source>
</reference>
<comment type="catalytic activity">
    <reaction evidence="9">
        <text>tRNA(Val) + L-valine + ATP = L-valyl-tRNA(Val) + AMP + diphosphate</text>
        <dbReference type="Rhea" id="RHEA:10704"/>
        <dbReference type="Rhea" id="RHEA-COMP:9672"/>
        <dbReference type="Rhea" id="RHEA-COMP:9708"/>
        <dbReference type="ChEBI" id="CHEBI:30616"/>
        <dbReference type="ChEBI" id="CHEBI:33019"/>
        <dbReference type="ChEBI" id="CHEBI:57762"/>
        <dbReference type="ChEBI" id="CHEBI:78442"/>
        <dbReference type="ChEBI" id="CHEBI:78537"/>
        <dbReference type="ChEBI" id="CHEBI:456215"/>
        <dbReference type="EC" id="6.1.1.9"/>
    </reaction>
</comment>
<dbReference type="EC" id="6.1.1.9" evidence="1"/>
<name>X1LYT6_9ZZZZ</name>
<keyword evidence="7" id="KW-0030">Aminoacyl-tRNA synthetase</keyword>
<dbReference type="InterPro" id="IPR009080">
    <property type="entry name" value="tRNAsynth_Ia_anticodon-bd"/>
</dbReference>
<dbReference type="PANTHER" id="PTHR11946">
    <property type="entry name" value="VALYL-TRNA SYNTHETASES"/>
    <property type="match status" value="1"/>
</dbReference>
<dbReference type="Pfam" id="PF08264">
    <property type="entry name" value="Anticodon_1"/>
    <property type="match status" value="1"/>
</dbReference>
<dbReference type="EMBL" id="BARV01014896">
    <property type="protein sequence ID" value="GAI24517.1"/>
    <property type="molecule type" value="Genomic_DNA"/>
</dbReference>
<evidence type="ECO:0000256" key="2">
    <source>
        <dbReference type="ARBA" id="ARBA00022598"/>
    </source>
</evidence>
<keyword evidence="4" id="KW-0067">ATP-binding</keyword>
<dbReference type="AlphaFoldDB" id="X1LYT6"/>
<dbReference type="GO" id="GO:0005829">
    <property type="term" value="C:cytosol"/>
    <property type="evidence" value="ECO:0007669"/>
    <property type="project" value="TreeGrafter"/>
</dbReference>
<dbReference type="PANTHER" id="PTHR11946:SF93">
    <property type="entry name" value="VALINE--TRNA LIGASE, CHLOROPLASTIC_MITOCHONDRIAL 2"/>
    <property type="match status" value="1"/>
</dbReference>
<dbReference type="InterPro" id="IPR013155">
    <property type="entry name" value="M/V/L/I-tRNA-synth_anticd-bd"/>
</dbReference>
<evidence type="ECO:0000256" key="3">
    <source>
        <dbReference type="ARBA" id="ARBA00022741"/>
    </source>
</evidence>
<evidence type="ECO:0000256" key="6">
    <source>
        <dbReference type="ARBA" id="ARBA00023054"/>
    </source>
</evidence>
<evidence type="ECO:0000256" key="8">
    <source>
        <dbReference type="ARBA" id="ARBA00029936"/>
    </source>
</evidence>
<dbReference type="InterPro" id="IPR002303">
    <property type="entry name" value="Valyl-tRNA_ligase"/>
</dbReference>
<organism evidence="11">
    <name type="scientific">marine sediment metagenome</name>
    <dbReference type="NCBI Taxonomy" id="412755"/>
    <lineage>
        <taxon>unclassified sequences</taxon>
        <taxon>metagenomes</taxon>
        <taxon>ecological metagenomes</taxon>
    </lineage>
</organism>
<keyword evidence="3" id="KW-0547">Nucleotide-binding</keyword>
<feature type="domain" description="Methionyl/Valyl/Leucyl/Isoleucyl-tRNA synthetase anticodon-binding" evidence="10">
    <location>
        <begin position="79"/>
        <end position="222"/>
    </location>
</feature>
<sequence length="299" mass="33902">PLVVMEQHGTDALRFTLLTGSTPGTDMKLSLERVEASRNFANKIWNAARFVISNISDVGFRISDLTDLQSAIANPQLPDRWILSRHNRLVADVTRLFDDYNFGEAGRQIYDFLWGEYCDWFIEISKIRLYGEHDEAKEAARQVLVYVLDRTMRLLHPFMPFVTEEIWQHLPHEGEALIVAPWPEAGPVDEAAEAEMALIMEIVRAIRNARAEYKVEPGQCIEAIIAAGEEYELLSSQKDVLTTTARLDAEKLYLARTVGEKPTQALVLVVGGVEIYLPLAGMVDLTKERQRLTMEIEEV</sequence>
<dbReference type="GO" id="GO:0004832">
    <property type="term" value="F:valine-tRNA ligase activity"/>
    <property type="evidence" value="ECO:0007669"/>
    <property type="project" value="UniProtKB-EC"/>
</dbReference>
<dbReference type="GO" id="GO:0005524">
    <property type="term" value="F:ATP binding"/>
    <property type="evidence" value="ECO:0007669"/>
    <property type="project" value="UniProtKB-KW"/>
</dbReference>
<keyword evidence="2" id="KW-0436">Ligase</keyword>
<feature type="non-terminal residue" evidence="11">
    <location>
        <position position="299"/>
    </location>
</feature>
<keyword evidence="5" id="KW-0648">Protein biosynthesis</keyword>
<evidence type="ECO:0000313" key="11">
    <source>
        <dbReference type="EMBL" id="GAI24517.1"/>
    </source>
</evidence>
<dbReference type="SUPFAM" id="SSF47323">
    <property type="entry name" value="Anticodon-binding domain of a subclass of class I aminoacyl-tRNA synthetases"/>
    <property type="match status" value="1"/>
</dbReference>
<gene>
    <name evidence="11" type="ORF">S06H3_25845</name>
</gene>
<comment type="caution">
    <text evidence="11">The sequence shown here is derived from an EMBL/GenBank/DDBJ whole genome shotgun (WGS) entry which is preliminary data.</text>
</comment>
<evidence type="ECO:0000256" key="9">
    <source>
        <dbReference type="ARBA" id="ARBA00047552"/>
    </source>
</evidence>